<dbReference type="AlphaFoldDB" id="A0AAW9DK26"/>
<dbReference type="InterPro" id="IPR036259">
    <property type="entry name" value="MFS_trans_sf"/>
</dbReference>
<dbReference type="Proteomes" id="UP001279553">
    <property type="component" value="Unassembled WGS sequence"/>
</dbReference>
<evidence type="ECO:0000313" key="8">
    <source>
        <dbReference type="Proteomes" id="UP001279553"/>
    </source>
</evidence>
<dbReference type="Gene3D" id="1.20.1250.20">
    <property type="entry name" value="MFS general substrate transporter like domains"/>
    <property type="match status" value="1"/>
</dbReference>
<dbReference type="PANTHER" id="PTHR42688">
    <property type="entry name" value="CONSERVED PROTEIN"/>
    <property type="match status" value="1"/>
</dbReference>
<keyword evidence="5 6" id="KW-0472">Membrane</keyword>
<evidence type="ECO:0000256" key="6">
    <source>
        <dbReference type="SAM" id="Phobius"/>
    </source>
</evidence>
<reference evidence="7 8" key="1">
    <citation type="submission" date="2023-11" db="EMBL/GenBank/DDBJ databases">
        <title>MicrobeMod: A computational toolkit for identifying prokaryotic methylation and restriction-modification with nanopore sequencing.</title>
        <authorList>
            <person name="Crits-Christoph A."/>
            <person name="Kang S.C."/>
            <person name="Lee H."/>
            <person name="Ostrov N."/>
        </authorList>
    </citation>
    <scope>NUCLEOTIDE SEQUENCE [LARGE SCALE GENOMIC DNA]</scope>
    <source>
        <strain evidence="7 8">DSMZ 700</strain>
    </source>
</reference>
<dbReference type="InterPro" id="IPR052425">
    <property type="entry name" value="Uncharacterized_MFS-type"/>
</dbReference>
<dbReference type="EMBL" id="JAWXYB010000002">
    <property type="protein sequence ID" value="MDX5929399.1"/>
    <property type="molecule type" value="Genomic_DNA"/>
</dbReference>
<feature type="transmembrane region" description="Helical" evidence="6">
    <location>
        <begin position="102"/>
        <end position="125"/>
    </location>
</feature>
<evidence type="ECO:0000256" key="2">
    <source>
        <dbReference type="ARBA" id="ARBA00022475"/>
    </source>
</evidence>
<proteinExistence type="predicted"/>
<name>A0AAW9DK26_ACIAO</name>
<accession>A0AAW9DK26</accession>
<evidence type="ECO:0000256" key="4">
    <source>
        <dbReference type="ARBA" id="ARBA00022989"/>
    </source>
</evidence>
<dbReference type="GO" id="GO:0022857">
    <property type="term" value="F:transmembrane transporter activity"/>
    <property type="evidence" value="ECO:0007669"/>
    <property type="project" value="InterPro"/>
</dbReference>
<gene>
    <name evidence="7" type="ORF">SIL87_01285</name>
</gene>
<comment type="caution">
    <text evidence="7">The sequence shown here is derived from an EMBL/GenBank/DDBJ whole genome shotgun (WGS) entry which is preliminary data.</text>
</comment>
<keyword evidence="2" id="KW-1003">Cell membrane</keyword>
<sequence length="193" mass="20310">MGKMRPHKVQDATKEAGAGWAFGLHTALDQTGGMSGPLLVALLLAVGDGYRHSFAMLIVPALISLALLVTARRLYPNPRKLELRIIRTELATWPGFGRAFRIYTIAAALVAAGFADFALVGFHFARAHIVPVPWIPVLYAAAMAAEGITSLALGRLLDRFGPRVAVLGITLAALASSLLFLGSITAAAAGVVL</sequence>
<evidence type="ECO:0000256" key="3">
    <source>
        <dbReference type="ARBA" id="ARBA00022692"/>
    </source>
</evidence>
<comment type="subcellular location">
    <subcellularLocation>
        <location evidence="1">Cell membrane</location>
        <topology evidence="1">Multi-pass membrane protein</topology>
    </subcellularLocation>
</comment>
<evidence type="ECO:0000256" key="1">
    <source>
        <dbReference type="ARBA" id="ARBA00004651"/>
    </source>
</evidence>
<dbReference type="InterPro" id="IPR011701">
    <property type="entry name" value="MFS"/>
</dbReference>
<keyword evidence="8" id="KW-1185">Reference proteome</keyword>
<dbReference type="Pfam" id="PF07690">
    <property type="entry name" value="MFS_1"/>
    <property type="match status" value="1"/>
</dbReference>
<keyword evidence="3 6" id="KW-0812">Transmembrane</keyword>
<dbReference type="SUPFAM" id="SSF103473">
    <property type="entry name" value="MFS general substrate transporter"/>
    <property type="match status" value="1"/>
</dbReference>
<feature type="transmembrane region" description="Helical" evidence="6">
    <location>
        <begin position="164"/>
        <end position="192"/>
    </location>
</feature>
<dbReference type="PANTHER" id="PTHR42688:SF1">
    <property type="entry name" value="BLR5212 PROTEIN"/>
    <property type="match status" value="1"/>
</dbReference>
<evidence type="ECO:0000313" key="7">
    <source>
        <dbReference type="EMBL" id="MDX5929399.1"/>
    </source>
</evidence>
<feature type="transmembrane region" description="Helical" evidence="6">
    <location>
        <begin position="54"/>
        <end position="75"/>
    </location>
</feature>
<dbReference type="RefSeq" id="WP_319612480.1">
    <property type="nucleotide sequence ID" value="NZ_JAWXYB010000002.1"/>
</dbReference>
<dbReference type="GO" id="GO:0005886">
    <property type="term" value="C:plasma membrane"/>
    <property type="evidence" value="ECO:0007669"/>
    <property type="project" value="UniProtKB-SubCell"/>
</dbReference>
<protein>
    <recommendedName>
        <fullName evidence="9">MFS transporter</fullName>
    </recommendedName>
</protein>
<feature type="transmembrane region" description="Helical" evidence="6">
    <location>
        <begin position="137"/>
        <end position="157"/>
    </location>
</feature>
<keyword evidence="4 6" id="KW-1133">Transmembrane helix</keyword>
<organism evidence="7 8">
    <name type="scientific">Acidiphilium acidophilum</name>
    <name type="common">Thiobacillus acidophilus</name>
    <dbReference type="NCBI Taxonomy" id="76588"/>
    <lineage>
        <taxon>Bacteria</taxon>
        <taxon>Pseudomonadati</taxon>
        <taxon>Pseudomonadota</taxon>
        <taxon>Alphaproteobacteria</taxon>
        <taxon>Acetobacterales</taxon>
        <taxon>Acidocellaceae</taxon>
        <taxon>Acidiphilium</taxon>
    </lineage>
</organism>
<evidence type="ECO:0000256" key="5">
    <source>
        <dbReference type="ARBA" id="ARBA00023136"/>
    </source>
</evidence>
<evidence type="ECO:0008006" key="9">
    <source>
        <dbReference type="Google" id="ProtNLM"/>
    </source>
</evidence>